<accession>A0A8K0KTL8</accession>
<gene>
    <name evidence="1" type="ORF">KVT40_009259</name>
</gene>
<dbReference type="AlphaFoldDB" id="A0A8K0KTL8"/>
<proteinExistence type="predicted"/>
<organism evidence="1 2">
    <name type="scientific">Elsinoe batatas</name>
    <dbReference type="NCBI Taxonomy" id="2601811"/>
    <lineage>
        <taxon>Eukaryota</taxon>
        <taxon>Fungi</taxon>
        <taxon>Dikarya</taxon>
        <taxon>Ascomycota</taxon>
        <taxon>Pezizomycotina</taxon>
        <taxon>Dothideomycetes</taxon>
        <taxon>Dothideomycetidae</taxon>
        <taxon>Myriangiales</taxon>
        <taxon>Elsinoaceae</taxon>
        <taxon>Elsinoe</taxon>
    </lineage>
</organism>
<sequence length="247" mass="28176">MIASLLRFCPPWFKRRQSQHMLHDQEINGTIRTGFEIADAGVLTEKLQEYKVKEDQYAADDDSVPAQEVVQLWRMEDRDGHSAFVKVYIITAAGREARLGSRAESEWDLFNRCVSPACLRPRRPIRPKSPTKTLTASSSGYQNVAFTILDHVPGRMLRDEDMVDTDLRVKINEAIIDAIRLTLDTSDILPTCYDLGRVLFDPESPGKMYFWDFEDYAEKPPGRWKITATSEAPKWTSIALSAPRSVH</sequence>
<dbReference type="EMBL" id="JAESVG020000011">
    <property type="protein sequence ID" value="KAG8622942.1"/>
    <property type="molecule type" value="Genomic_DNA"/>
</dbReference>
<keyword evidence="2" id="KW-1185">Reference proteome</keyword>
<name>A0A8K0KTL8_9PEZI</name>
<evidence type="ECO:0000313" key="2">
    <source>
        <dbReference type="Proteomes" id="UP000809789"/>
    </source>
</evidence>
<comment type="caution">
    <text evidence="1">The sequence shown here is derived from an EMBL/GenBank/DDBJ whole genome shotgun (WGS) entry which is preliminary data.</text>
</comment>
<reference evidence="1" key="1">
    <citation type="submission" date="2021-07" db="EMBL/GenBank/DDBJ databases">
        <title>Elsinoe batatas strain:CRI-CJ2 Genome sequencing and assembly.</title>
        <authorList>
            <person name="Huang L."/>
        </authorList>
    </citation>
    <scope>NUCLEOTIDE SEQUENCE</scope>
    <source>
        <strain evidence="1">CRI-CJ2</strain>
    </source>
</reference>
<evidence type="ECO:0000313" key="1">
    <source>
        <dbReference type="EMBL" id="KAG8622942.1"/>
    </source>
</evidence>
<dbReference type="Proteomes" id="UP000809789">
    <property type="component" value="Unassembled WGS sequence"/>
</dbReference>
<protein>
    <submittedName>
        <fullName evidence="1">Uncharacterized protein</fullName>
    </submittedName>
</protein>